<dbReference type="InterPro" id="IPR029058">
    <property type="entry name" value="AB_hydrolase_fold"/>
</dbReference>
<dbReference type="Pfam" id="PF11288">
    <property type="entry name" value="DUF3089"/>
    <property type="match status" value="1"/>
</dbReference>
<feature type="signal peptide" evidence="1">
    <location>
        <begin position="1"/>
        <end position="23"/>
    </location>
</feature>
<protein>
    <submittedName>
        <fullName evidence="2">Lysophospholipase</fullName>
    </submittedName>
</protein>
<dbReference type="Proteomes" id="UP000218327">
    <property type="component" value="Unassembled WGS sequence"/>
</dbReference>
<comment type="caution">
    <text evidence="2">The sequence shown here is derived from an EMBL/GenBank/DDBJ whole genome shotgun (WGS) entry which is preliminary data.</text>
</comment>
<accession>A0A2A5AUM6</accession>
<evidence type="ECO:0000256" key="1">
    <source>
        <dbReference type="SAM" id="SignalP"/>
    </source>
</evidence>
<evidence type="ECO:0000313" key="2">
    <source>
        <dbReference type="EMBL" id="PCJ22949.1"/>
    </source>
</evidence>
<proteinExistence type="predicted"/>
<name>A0A2A5AUM6_9GAMM</name>
<gene>
    <name evidence="2" type="ORF">COA96_13040</name>
</gene>
<sequence>MNKTPITLLSLISMLLLSPLSFGQDDAVDYADIDNWLCHPDNAIDLCDQDLSATIISPDGSLTIEPWEAHPNPPIDCFYVYPTTSLDQATFSDLKAGRNEEIITAFTQAAHFKSQCRMFAPMYRQITIQALLSNIGSLAGNDQLNYLDVLAAFNHYMENYNEGRGFVLIGHSQGTSLLIELMRNEIDGKPVQEQLVSAILAGNPVIVPKGEDVGGTFQNIPLCRANDQIGCAINFMTYRDTIPPEGFAIFGRAPDDQTQAGCTNPANLAGGSGELDAYLSNIGEIVQAVAPMPNWTNPPQEITTRFVKVPGLLSARCVNTETFNYLEMSVNADPNDARTDNIRGDLYQGSQISAVWGLHLIDMTITQGNLVAIVGEQAQAYANK</sequence>
<dbReference type="SUPFAM" id="SSF53474">
    <property type="entry name" value="alpha/beta-Hydrolases"/>
    <property type="match status" value="1"/>
</dbReference>
<dbReference type="InterPro" id="IPR021440">
    <property type="entry name" value="DUF3089"/>
</dbReference>
<keyword evidence="1" id="KW-0732">Signal</keyword>
<evidence type="ECO:0000313" key="3">
    <source>
        <dbReference type="Proteomes" id="UP000218327"/>
    </source>
</evidence>
<feature type="chain" id="PRO_5012540091" evidence="1">
    <location>
        <begin position="24"/>
        <end position="384"/>
    </location>
</feature>
<reference evidence="3" key="1">
    <citation type="submission" date="2017-08" db="EMBL/GenBank/DDBJ databases">
        <title>A dynamic microbial community with high functional redundancy inhabits the cold, oxic subseafloor aquifer.</title>
        <authorList>
            <person name="Tully B.J."/>
            <person name="Wheat C.G."/>
            <person name="Glazer B.T."/>
            <person name="Huber J.A."/>
        </authorList>
    </citation>
    <scope>NUCLEOTIDE SEQUENCE [LARGE SCALE GENOMIC DNA]</scope>
</reference>
<dbReference type="EMBL" id="NVVJ01000047">
    <property type="protein sequence ID" value="PCJ22949.1"/>
    <property type="molecule type" value="Genomic_DNA"/>
</dbReference>
<dbReference type="AlphaFoldDB" id="A0A2A5AUM6"/>
<organism evidence="2 3">
    <name type="scientific">SAR86 cluster bacterium</name>
    <dbReference type="NCBI Taxonomy" id="2030880"/>
    <lineage>
        <taxon>Bacteria</taxon>
        <taxon>Pseudomonadati</taxon>
        <taxon>Pseudomonadota</taxon>
        <taxon>Gammaproteobacteria</taxon>
        <taxon>SAR86 cluster</taxon>
    </lineage>
</organism>